<dbReference type="Pfam" id="PF05233">
    <property type="entry name" value="PHB_acc"/>
    <property type="match status" value="2"/>
</dbReference>
<accession>A0A845BKC1</accession>
<feature type="domain" description="PHB accumulation regulatory" evidence="1">
    <location>
        <begin position="125"/>
        <end position="162"/>
    </location>
</feature>
<sequence>MSIEKRVIKKYPNRRLYDTATSSYITLEDVKRLVLDNVDLQVVDAKTQEDISRSVLLQIILEEESGGSPIFTHDVLTQFIRSYGQAMQGMMGPFLEKNLEIFGQLQKKMQEQSRSLCSDGNGWNANLWGEYMKLQAPVMQNLMSNYMEQSSSTFLDMQSRMQEQTKQLFSGFAFPGFPVPPVQAEDSNKK</sequence>
<dbReference type="InterPro" id="IPR010134">
    <property type="entry name" value="PHA_reg_PhaR"/>
</dbReference>
<name>A0A845BKC1_9NEIS</name>
<feature type="domain" description="PHB accumulation regulatory" evidence="1">
    <location>
        <begin position="71"/>
        <end position="110"/>
    </location>
</feature>
<dbReference type="RefSeq" id="WP_160795989.1">
    <property type="nucleotide sequence ID" value="NZ_WSSB01000005.1"/>
</dbReference>
<gene>
    <name evidence="3" type="primary">phaR</name>
    <name evidence="3" type="ORF">GQF02_07310</name>
</gene>
<reference evidence="3 4" key="1">
    <citation type="submission" date="2019-12" db="EMBL/GenBank/DDBJ databases">
        <title>Neisseriaceae gen. nov. sp. Genome sequencing and assembly.</title>
        <authorList>
            <person name="Liu Z."/>
            <person name="Li A."/>
        </authorList>
    </citation>
    <scope>NUCLEOTIDE SEQUENCE [LARGE SCALE GENOMIC DNA]</scope>
    <source>
        <strain evidence="3 4">B2N2-7</strain>
    </source>
</reference>
<feature type="domain" description="PHA accumulation regulator DNA-binding N-terminal" evidence="2">
    <location>
        <begin position="7"/>
        <end position="66"/>
    </location>
</feature>
<evidence type="ECO:0000313" key="3">
    <source>
        <dbReference type="EMBL" id="MXR36775.1"/>
    </source>
</evidence>
<dbReference type="AlphaFoldDB" id="A0A845BKC1"/>
<evidence type="ECO:0000313" key="4">
    <source>
        <dbReference type="Proteomes" id="UP000467214"/>
    </source>
</evidence>
<comment type="caution">
    <text evidence="3">The sequence shown here is derived from an EMBL/GenBank/DDBJ whole genome shotgun (WGS) entry which is preliminary data.</text>
</comment>
<dbReference type="GO" id="GO:0006355">
    <property type="term" value="P:regulation of DNA-templated transcription"/>
    <property type="evidence" value="ECO:0007669"/>
    <property type="project" value="InterPro"/>
</dbReference>
<evidence type="ECO:0000259" key="2">
    <source>
        <dbReference type="Pfam" id="PF07879"/>
    </source>
</evidence>
<dbReference type="EMBL" id="WSSB01000005">
    <property type="protein sequence ID" value="MXR36775.1"/>
    <property type="molecule type" value="Genomic_DNA"/>
</dbReference>
<dbReference type="Pfam" id="PF07879">
    <property type="entry name" value="PHB_acc_N"/>
    <property type="match status" value="1"/>
</dbReference>
<dbReference type="InterPro" id="IPR012909">
    <property type="entry name" value="PHA_DNA-bd_N"/>
</dbReference>
<evidence type="ECO:0000259" key="1">
    <source>
        <dbReference type="Pfam" id="PF05233"/>
    </source>
</evidence>
<proteinExistence type="predicted"/>
<protein>
    <submittedName>
        <fullName evidence="3">Polyhydroxyalkanoate synthesis repressor PhaR</fullName>
    </submittedName>
</protein>
<keyword evidence="4" id="KW-1185">Reference proteome</keyword>
<dbReference type="Proteomes" id="UP000467214">
    <property type="component" value="Unassembled WGS sequence"/>
</dbReference>
<dbReference type="NCBIfam" id="TIGR01848">
    <property type="entry name" value="PHA_reg_PhaR"/>
    <property type="match status" value="1"/>
</dbReference>
<dbReference type="InterPro" id="IPR007897">
    <property type="entry name" value="PHB_accumulat"/>
</dbReference>
<organism evidence="3 4">
    <name type="scientific">Craterilacuibacter sinensis</name>
    <dbReference type="NCBI Taxonomy" id="2686017"/>
    <lineage>
        <taxon>Bacteria</taxon>
        <taxon>Pseudomonadati</taxon>
        <taxon>Pseudomonadota</taxon>
        <taxon>Betaproteobacteria</taxon>
        <taxon>Neisseriales</taxon>
        <taxon>Neisseriaceae</taxon>
        <taxon>Craterilacuibacter</taxon>
    </lineage>
</organism>